<dbReference type="OrthoDB" id="9005086at2"/>
<organism evidence="1 2">
    <name type="scientific">Caballeronia humi</name>
    <dbReference type="NCBI Taxonomy" id="326474"/>
    <lineage>
        <taxon>Bacteria</taxon>
        <taxon>Pseudomonadati</taxon>
        <taxon>Pseudomonadota</taxon>
        <taxon>Betaproteobacteria</taxon>
        <taxon>Burkholderiales</taxon>
        <taxon>Burkholderiaceae</taxon>
        <taxon>Caballeronia</taxon>
    </lineage>
</organism>
<dbReference type="EMBL" id="FCNW02000033">
    <property type="protein sequence ID" value="SAL55987.1"/>
    <property type="molecule type" value="Genomic_DNA"/>
</dbReference>
<evidence type="ECO:0000313" key="1">
    <source>
        <dbReference type="EMBL" id="SAL55987.1"/>
    </source>
</evidence>
<accession>A0A158IHN3</accession>
<comment type="caution">
    <text evidence="1">The sequence shown here is derived from an EMBL/GenBank/DDBJ whole genome shotgun (WGS) entry which is preliminary data.</text>
</comment>
<protein>
    <submittedName>
        <fullName evidence="1">Uncharacterized protein</fullName>
    </submittedName>
</protein>
<reference evidence="1" key="1">
    <citation type="submission" date="2016-01" db="EMBL/GenBank/DDBJ databases">
        <authorList>
            <person name="Peeters C."/>
        </authorList>
    </citation>
    <scope>NUCLEOTIDE SEQUENCE [LARGE SCALE GENOMIC DNA]</scope>
    <source>
        <strain evidence="1">LMG 22934</strain>
    </source>
</reference>
<evidence type="ECO:0000313" key="2">
    <source>
        <dbReference type="Proteomes" id="UP000054977"/>
    </source>
</evidence>
<proteinExistence type="predicted"/>
<gene>
    <name evidence="1" type="ORF">AWB65_04833</name>
</gene>
<sequence>MEIESTAWFPLDEHAPVRDGWYEVQLTSGETAFSKFTDGAWTEKPVLAFTHWRGLASDPSAGAGTEENIGAEATAAEGVRAVWNAFFPPATDAAKPADTPRSDA</sequence>
<dbReference type="Proteomes" id="UP000054977">
    <property type="component" value="Unassembled WGS sequence"/>
</dbReference>
<dbReference type="RefSeq" id="WP_087669541.1">
    <property type="nucleotide sequence ID" value="NZ_FCNW02000033.1"/>
</dbReference>
<dbReference type="AlphaFoldDB" id="A0A158IHN3"/>
<name>A0A158IHN3_9BURK</name>
<keyword evidence="2" id="KW-1185">Reference proteome</keyword>